<protein>
    <submittedName>
        <fullName evidence="8">Uncharacterized protein LOC136079289</fullName>
    </submittedName>
</protein>
<dbReference type="PANTHER" id="PTHR23504">
    <property type="entry name" value="MAJOR FACILITATOR SUPERFAMILY DOMAIN-CONTAINING PROTEIN 10"/>
    <property type="match status" value="1"/>
</dbReference>
<dbReference type="Gene3D" id="1.20.1250.20">
    <property type="entry name" value="MFS general substrate transporter like domains"/>
    <property type="match status" value="1"/>
</dbReference>
<evidence type="ECO:0000256" key="1">
    <source>
        <dbReference type="ARBA" id="ARBA00004141"/>
    </source>
</evidence>
<keyword evidence="2" id="KW-0813">Transport</keyword>
<dbReference type="InterPro" id="IPR036259">
    <property type="entry name" value="MFS_trans_sf"/>
</dbReference>
<dbReference type="GeneID" id="136079289"/>
<evidence type="ECO:0000256" key="3">
    <source>
        <dbReference type="ARBA" id="ARBA00022692"/>
    </source>
</evidence>
<gene>
    <name evidence="8" type="primary">LOC136079289</name>
</gene>
<dbReference type="PANTHER" id="PTHR23504:SF15">
    <property type="entry name" value="MAJOR FACILITATOR SUPERFAMILY (MFS) PROFILE DOMAIN-CONTAINING PROTEIN"/>
    <property type="match status" value="1"/>
</dbReference>
<reference evidence="8" key="1">
    <citation type="submission" date="2025-08" db="UniProtKB">
        <authorList>
            <consortium name="RefSeq"/>
        </authorList>
    </citation>
    <scope>IDENTIFICATION</scope>
</reference>
<keyword evidence="5 6" id="KW-0472">Membrane</keyword>
<evidence type="ECO:0000313" key="8">
    <source>
        <dbReference type="RefSeq" id="XP_065651094.1"/>
    </source>
</evidence>
<keyword evidence="4 6" id="KW-1133">Transmembrane helix</keyword>
<proteinExistence type="predicted"/>
<evidence type="ECO:0000256" key="2">
    <source>
        <dbReference type="ARBA" id="ARBA00022448"/>
    </source>
</evidence>
<feature type="transmembrane region" description="Helical" evidence="6">
    <location>
        <begin position="40"/>
        <end position="65"/>
    </location>
</feature>
<comment type="subcellular location">
    <subcellularLocation>
        <location evidence="1">Membrane</location>
        <topology evidence="1">Multi-pass membrane protein</topology>
    </subcellularLocation>
</comment>
<keyword evidence="7" id="KW-1185">Reference proteome</keyword>
<dbReference type="RefSeq" id="XP_065651094.1">
    <property type="nucleotide sequence ID" value="XM_065795022.1"/>
</dbReference>
<accession>A0ABM4BPP9</accession>
<dbReference type="SUPFAM" id="SSF103473">
    <property type="entry name" value="MFS general substrate transporter"/>
    <property type="match status" value="1"/>
</dbReference>
<feature type="transmembrane region" description="Helical" evidence="6">
    <location>
        <begin position="6"/>
        <end position="28"/>
    </location>
</feature>
<dbReference type="Proteomes" id="UP001652625">
    <property type="component" value="Chromosome 04"/>
</dbReference>
<evidence type="ECO:0000256" key="5">
    <source>
        <dbReference type="ARBA" id="ARBA00023136"/>
    </source>
</evidence>
<keyword evidence="3 6" id="KW-0812">Transmembrane</keyword>
<evidence type="ECO:0000313" key="7">
    <source>
        <dbReference type="Proteomes" id="UP001652625"/>
    </source>
</evidence>
<sequence>MSRTFYWALVTRFLQGIFTGTAIVSIVIITHQTNDTNIALAFSILFGAYSLSIIAGPSFAGFLVFPAEQHPKSFKKDGFFGDEYFYLKTPTISLWMASSIFSDLKYLPSCKQKQNVRPVDVVYNENSYLLSGNEYLNISYEENLVKDSISPEMETHSR</sequence>
<organism evidence="7 8">
    <name type="scientific">Hydra vulgaris</name>
    <name type="common">Hydra</name>
    <name type="synonym">Hydra attenuata</name>
    <dbReference type="NCBI Taxonomy" id="6087"/>
    <lineage>
        <taxon>Eukaryota</taxon>
        <taxon>Metazoa</taxon>
        <taxon>Cnidaria</taxon>
        <taxon>Hydrozoa</taxon>
        <taxon>Hydroidolina</taxon>
        <taxon>Anthoathecata</taxon>
        <taxon>Aplanulata</taxon>
        <taxon>Hydridae</taxon>
        <taxon>Hydra</taxon>
    </lineage>
</organism>
<evidence type="ECO:0000256" key="4">
    <source>
        <dbReference type="ARBA" id="ARBA00022989"/>
    </source>
</evidence>
<evidence type="ECO:0000256" key="6">
    <source>
        <dbReference type="SAM" id="Phobius"/>
    </source>
</evidence>
<name>A0ABM4BPP9_HYDVU</name>